<sequence>MGEHCPVPQNFLVSKSLQSSWSRMHGKACLTYQPRLRLRRVPGSGLSNVHSPSESGGNVNCGISVGLHTIEENDIDFALAARTGRMPAPSGRQRQQYPHVLTFDSQRFLSSRIWANQVIESVIEAWLIMI</sequence>
<dbReference type="EMBL" id="JASNQZ010000007">
    <property type="protein sequence ID" value="KAL0954808.1"/>
    <property type="molecule type" value="Genomic_DNA"/>
</dbReference>
<reference evidence="2" key="1">
    <citation type="submission" date="2024-06" db="EMBL/GenBank/DDBJ databases">
        <title>Multi-omics analyses provide insights into the biosynthesis of the anticancer antibiotic pleurotin in Hohenbuehelia grisea.</title>
        <authorList>
            <person name="Weaver J.A."/>
            <person name="Alberti F."/>
        </authorList>
    </citation>
    <scope>NUCLEOTIDE SEQUENCE [LARGE SCALE GENOMIC DNA]</scope>
    <source>
        <strain evidence="2">T-177</strain>
    </source>
</reference>
<proteinExistence type="predicted"/>
<accession>A0ABR3JHA2</accession>
<name>A0ABR3JHA2_9AGAR</name>
<gene>
    <name evidence="1" type="ORF">HGRIS_003753</name>
</gene>
<keyword evidence="2" id="KW-1185">Reference proteome</keyword>
<evidence type="ECO:0000313" key="1">
    <source>
        <dbReference type="EMBL" id="KAL0954808.1"/>
    </source>
</evidence>
<organism evidence="1 2">
    <name type="scientific">Hohenbuehelia grisea</name>
    <dbReference type="NCBI Taxonomy" id="104357"/>
    <lineage>
        <taxon>Eukaryota</taxon>
        <taxon>Fungi</taxon>
        <taxon>Dikarya</taxon>
        <taxon>Basidiomycota</taxon>
        <taxon>Agaricomycotina</taxon>
        <taxon>Agaricomycetes</taxon>
        <taxon>Agaricomycetidae</taxon>
        <taxon>Agaricales</taxon>
        <taxon>Pleurotineae</taxon>
        <taxon>Pleurotaceae</taxon>
        <taxon>Hohenbuehelia</taxon>
    </lineage>
</organism>
<evidence type="ECO:0000313" key="2">
    <source>
        <dbReference type="Proteomes" id="UP001556367"/>
    </source>
</evidence>
<comment type="caution">
    <text evidence="1">The sequence shown here is derived from an EMBL/GenBank/DDBJ whole genome shotgun (WGS) entry which is preliminary data.</text>
</comment>
<dbReference type="Proteomes" id="UP001556367">
    <property type="component" value="Unassembled WGS sequence"/>
</dbReference>
<protein>
    <submittedName>
        <fullName evidence="1">Uncharacterized protein</fullName>
    </submittedName>
</protein>